<dbReference type="GO" id="GO:0020037">
    <property type="term" value="F:heme binding"/>
    <property type="evidence" value="ECO:0007669"/>
    <property type="project" value="InterPro"/>
</dbReference>
<evidence type="ECO:0000256" key="3">
    <source>
        <dbReference type="ARBA" id="ARBA00022617"/>
    </source>
</evidence>
<dbReference type="InterPro" id="IPR036396">
    <property type="entry name" value="Cyt_P450_sf"/>
</dbReference>
<dbReference type="InterPro" id="IPR050121">
    <property type="entry name" value="Cytochrome_P450_monoxygenase"/>
</dbReference>
<evidence type="ECO:0000256" key="4">
    <source>
        <dbReference type="ARBA" id="ARBA00022723"/>
    </source>
</evidence>
<keyword evidence="6" id="KW-0489">Methyltransferase</keyword>
<evidence type="ECO:0000313" key="7">
    <source>
        <dbReference type="Proteomes" id="UP000053831"/>
    </source>
</evidence>
<dbReference type="GO" id="GO:0016705">
    <property type="term" value="F:oxidoreductase activity, acting on paired donors, with incorporation or reduction of molecular oxygen"/>
    <property type="evidence" value="ECO:0007669"/>
    <property type="project" value="InterPro"/>
</dbReference>
<accession>A0A0M9VX46</accession>
<dbReference type="GO" id="GO:0032259">
    <property type="term" value="P:methylation"/>
    <property type="evidence" value="ECO:0007669"/>
    <property type="project" value="UniProtKB-KW"/>
</dbReference>
<dbReference type="GO" id="GO:0004497">
    <property type="term" value="F:monooxygenase activity"/>
    <property type="evidence" value="ECO:0007669"/>
    <property type="project" value="InterPro"/>
</dbReference>
<dbReference type="PANTHER" id="PTHR24305">
    <property type="entry name" value="CYTOCHROME P450"/>
    <property type="match status" value="1"/>
</dbReference>
<keyword evidence="5" id="KW-0408">Iron</keyword>
<protein>
    <submittedName>
        <fullName evidence="6">Pisatin demethylase</fullName>
    </submittedName>
</protein>
<keyword evidence="3" id="KW-0349">Heme</keyword>
<dbReference type="PRINTS" id="PR00463">
    <property type="entry name" value="EP450I"/>
</dbReference>
<dbReference type="GO" id="GO:0005506">
    <property type="term" value="F:iron ion binding"/>
    <property type="evidence" value="ECO:0007669"/>
    <property type="project" value="InterPro"/>
</dbReference>
<evidence type="ECO:0000256" key="5">
    <source>
        <dbReference type="ARBA" id="ARBA00023004"/>
    </source>
</evidence>
<dbReference type="Proteomes" id="UP000053831">
    <property type="component" value="Unassembled WGS sequence"/>
</dbReference>
<evidence type="ECO:0000256" key="2">
    <source>
        <dbReference type="ARBA" id="ARBA00010617"/>
    </source>
</evidence>
<dbReference type="Pfam" id="PF00067">
    <property type="entry name" value="p450"/>
    <property type="match status" value="1"/>
</dbReference>
<comment type="similarity">
    <text evidence="2">Belongs to the cytochrome P450 family.</text>
</comment>
<dbReference type="AlphaFoldDB" id="A0A0M9VX46"/>
<dbReference type="GO" id="GO:0008168">
    <property type="term" value="F:methyltransferase activity"/>
    <property type="evidence" value="ECO:0007669"/>
    <property type="project" value="UniProtKB-KW"/>
</dbReference>
<dbReference type="InterPro" id="IPR002401">
    <property type="entry name" value="Cyt_P450_E_grp-I"/>
</dbReference>
<sequence length="219" mass="25362">MSSIKAMEPFADECTEIFIRSMIEMQGEAIDLGMWLQWYAFDVISAITFRRRLGFMEQKRDIENMIHDIAEGFEFTAIVGQIPQTLLSDLLRARTWLAHYIPFLEPRNPLRSVVDFTEHCISEYDRNPPSHESPDLLGWLRESNAKGEAIPQRDLVNQLSNNFLAGSDTTAISLRAVFYYLTRHPKFYRKAQAEVDEADRDGKLSEYITYAESLQLPFL</sequence>
<keyword evidence="6" id="KW-0808">Transferase</keyword>
<gene>
    <name evidence="6" type="ORF">ESCO_004017</name>
</gene>
<dbReference type="InterPro" id="IPR001128">
    <property type="entry name" value="Cyt_P450"/>
</dbReference>
<proteinExistence type="inferred from homology"/>
<dbReference type="Gene3D" id="1.10.630.10">
    <property type="entry name" value="Cytochrome P450"/>
    <property type="match status" value="1"/>
</dbReference>
<evidence type="ECO:0000256" key="1">
    <source>
        <dbReference type="ARBA" id="ARBA00001971"/>
    </source>
</evidence>
<keyword evidence="4" id="KW-0479">Metal-binding</keyword>
<comment type="caution">
    <text evidence="6">The sequence shown here is derived from an EMBL/GenBank/DDBJ whole genome shotgun (WGS) entry which is preliminary data.</text>
</comment>
<dbReference type="EMBL" id="LGSR01000002">
    <property type="protein sequence ID" value="KOS22719.1"/>
    <property type="molecule type" value="Genomic_DNA"/>
</dbReference>
<keyword evidence="7" id="KW-1185">Reference proteome</keyword>
<dbReference type="PANTHER" id="PTHR24305:SF232">
    <property type="entry name" value="P450, PUTATIVE (EUROFUNG)-RELATED"/>
    <property type="match status" value="1"/>
</dbReference>
<evidence type="ECO:0000313" key="6">
    <source>
        <dbReference type="EMBL" id="KOS22719.1"/>
    </source>
</evidence>
<name>A0A0M9VX46_ESCWE</name>
<comment type="cofactor">
    <cofactor evidence="1">
        <name>heme</name>
        <dbReference type="ChEBI" id="CHEBI:30413"/>
    </cofactor>
</comment>
<reference evidence="6 7" key="1">
    <citation type="submission" date="2015-07" db="EMBL/GenBank/DDBJ databases">
        <title>The genome of the fungus Escovopsis weberi, a specialized disease agent of ant agriculture.</title>
        <authorList>
            <person name="de Man T.J."/>
            <person name="Stajich J.E."/>
            <person name="Kubicek C.P."/>
            <person name="Chenthamara K."/>
            <person name="Atanasova L."/>
            <person name="Druzhinina I.S."/>
            <person name="Birnbaum S."/>
            <person name="Barribeau S.M."/>
            <person name="Teiling C."/>
            <person name="Suen G."/>
            <person name="Currie C."/>
            <person name="Gerardo N.M."/>
        </authorList>
    </citation>
    <scope>NUCLEOTIDE SEQUENCE [LARGE SCALE GENOMIC DNA]</scope>
</reference>
<dbReference type="OrthoDB" id="3934656at2759"/>
<organism evidence="6 7">
    <name type="scientific">Escovopsis weberi</name>
    <dbReference type="NCBI Taxonomy" id="150374"/>
    <lineage>
        <taxon>Eukaryota</taxon>
        <taxon>Fungi</taxon>
        <taxon>Dikarya</taxon>
        <taxon>Ascomycota</taxon>
        <taxon>Pezizomycotina</taxon>
        <taxon>Sordariomycetes</taxon>
        <taxon>Hypocreomycetidae</taxon>
        <taxon>Hypocreales</taxon>
        <taxon>Hypocreaceae</taxon>
        <taxon>Escovopsis</taxon>
    </lineage>
</organism>
<dbReference type="STRING" id="150374.A0A0M9VX46"/>
<dbReference type="SUPFAM" id="SSF48264">
    <property type="entry name" value="Cytochrome P450"/>
    <property type="match status" value="1"/>
</dbReference>